<protein>
    <recommendedName>
        <fullName evidence="1">CorA-like transporter domain-containing protein</fullName>
    </recommendedName>
</protein>
<dbReference type="GO" id="GO:0016020">
    <property type="term" value="C:membrane"/>
    <property type="evidence" value="ECO:0007669"/>
    <property type="project" value="InterPro"/>
</dbReference>
<accession>A0A6A6XJX0</accession>
<dbReference type="InterPro" id="IPR002523">
    <property type="entry name" value="MgTranspt_CorA/ZnTranspt_ZntB"/>
</dbReference>
<dbReference type="Pfam" id="PF26616">
    <property type="entry name" value="CorA-like"/>
    <property type="match status" value="1"/>
</dbReference>
<dbReference type="Pfam" id="PF01544">
    <property type="entry name" value="CorA"/>
    <property type="match status" value="1"/>
</dbReference>
<organism evidence="2 3">
    <name type="scientific">Melanomma pulvis-pyrius CBS 109.77</name>
    <dbReference type="NCBI Taxonomy" id="1314802"/>
    <lineage>
        <taxon>Eukaryota</taxon>
        <taxon>Fungi</taxon>
        <taxon>Dikarya</taxon>
        <taxon>Ascomycota</taxon>
        <taxon>Pezizomycotina</taxon>
        <taxon>Dothideomycetes</taxon>
        <taxon>Pleosporomycetidae</taxon>
        <taxon>Pleosporales</taxon>
        <taxon>Melanommataceae</taxon>
        <taxon>Melanomma</taxon>
    </lineage>
</organism>
<dbReference type="InterPro" id="IPR058257">
    <property type="entry name" value="CorA-like_dom"/>
</dbReference>
<dbReference type="AlphaFoldDB" id="A0A6A6XJX0"/>
<evidence type="ECO:0000313" key="3">
    <source>
        <dbReference type="Proteomes" id="UP000799757"/>
    </source>
</evidence>
<name>A0A6A6XJX0_9PLEO</name>
<proteinExistence type="predicted"/>
<dbReference type="Proteomes" id="UP000799757">
    <property type="component" value="Unassembled WGS sequence"/>
</dbReference>
<feature type="domain" description="CorA-like transporter" evidence="1">
    <location>
        <begin position="8"/>
        <end position="178"/>
    </location>
</feature>
<dbReference type="EMBL" id="MU001823">
    <property type="protein sequence ID" value="KAF2796751.1"/>
    <property type="molecule type" value="Genomic_DNA"/>
</dbReference>
<evidence type="ECO:0000259" key="1">
    <source>
        <dbReference type="Pfam" id="PF26616"/>
    </source>
</evidence>
<keyword evidence="3" id="KW-1185">Reference proteome</keyword>
<dbReference type="GO" id="GO:0046873">
    <property type="term" value="F:metal ion transmembrane transporter activity"/>
    <property type="evidence" value="ECO:0007669"/>
    <property type="project" value="InterPro"/>
</dbReference>
<reference evidence="2" key="1">
    <citation type="journal article" date="2020" name="Stud. Mycol.">
        <title>101 Dothideomycetes genomes: a test case for predicting lifestyles and emergence of pathogens.</title>
        <authorList>
            <person name="Haridas S."/>
            <person name="Albert R."/>
            <person name="Binder M."/>
            <person name="Bloem J."/>
            <person name="Labutti K."/>
            <person name="Salamov A."/>
            <person name="Andreopoulos B."/>
            <person name="Baker S."/>
            <person name="Barry K."/>
            <person name="Bills G."/>
            <person name="Bluhm B."/>
            <person name="Cannon C."/>
            <person name="Castanera R."/>
            <person name="Culley D."/>
            <person name="Daum C."/>
            <person name="Ezra D."/>
            <person name="Gonzalez J."/>
            <person name="Henrissat B."/>
            <person name="Kuo A."/>
            <person name="Liang C."/>
            <person name="Lipzen A."/>
            <person name="Lutzoni F."/>
            <person name="Magnuson J."/>
            <person name="Mondo S."/>
            <person name="Nolan M."/>
            <person name="Ohm R."/>
            <person name="Pangilinan J."/>
            <person name="Park H.-J."/>
            <person name="Ramirez L."/>
            <person name="Alfaro M."/>
            <person name="Sun H."/>
            <person name="Tritt A."/>
            <person name="Yoshinaga Y."/>
            <person name="Zwiers L.-H."/>
            <person name="Turgeon B."/>
            <person name="Goodwin S."/>
            <person name="Spatafora J."/>
            <person name="Crous P."/>
            <person name="Grigoriev I."/>
        </authorList>
    </citation>
    <scope>NUCLEOTIDE SEQUENCE</scope>
    <source>
        <strain evidence="2">CBS 109.77</strain>
    </source>
</reference>
<dbReference type="OrthoDB" id="5396681at2759"/>
<feature type="non-terminal residue" evidence="2">
    <location>
        <position position="430"/>
    </location>
</feature>
<gene>
    <name evidence="2" type="ORF">K505DRAFT_189315</name>
</gene>
<sequence>MLSYLAMHDSKALQRRIDGRSPDLFKAFPPRPQLQVNCLSALRRHEPNDTLVYRQDQTIENVEQIEALSNNIDNILQVFTIRQQRSWTTLDISQGLFQEFLEKYNVYHEFWNCAFAFGRKCGENEFEFPSFRMRQNPVTNSSSIFESSCVLRRAELNNRKLTEGQSSWSIRQTAVYHRRIPILPSAHDSDSILDARRYRSVFLLISPSKSFERHLKSCADVSATEEHAMSWQNILRLLVLDTIKGWQEYMAWMEGEIKEQVRRTFGALPDVFFDPLTDFQINFIDRQTLKQLEDKVTELGVILLTMQNTVLRLCEYVRRLSSEEYSTDLSIVNTIIEELEEHTKEADMNQRRGEALKIRVKSVTQLEKTTNDAAAVKVLTVISLVYLPVTVVTNFFSTQFVRTTDSGSLQVSTGAWILAAIAIPLTILTI</sequence>
<evidence type="ECO:0000313" key="2">
    <source>
        <dbReference type="EMBL" id="KAF2796751.1"/>
    </source>
</evidence>
<dbReference type="Gene3D" id="1.20.58.340">
    <property type="entry name" value="Magnesium transport protein CorA, transmembrane region"/>
    <property type="match status" value="1"/>
</dbReference>